<protein>
    <submittedName>
        <fullName evidence="3">DUF4350 domain-containing protein</fullName>
    </submittedName>
</protein>
<evidence type="ECO:0000313" key="3">
    <source>
        <dbReference type="EMBL" id="MDS0261458.1"/>
    </source>
</evidence>
<dbReference type="EMBL" id="JAMQON010000006">
    <property type="protein sequence ID" value="MDS0261458.1"/>
    <property type="molecule type" value="Genomic_DNA"/>
</dbReference>
<accession>A0ABU2FGS2</accession>
<keyword evidence="4" id="KW-1185">Reference proteome</keyword>
<keyword evidence="1" id="KW-1133">Transmembrane helix</keyword>
<feature type="domain" description="DUF4350" evidence="2">
    <location>
        <begin position="36"/>
        <end position="239"/>
    </location>
</feature>
<evidence type="ECO:0000259" key="2">
    <source>
        <dbReference type="Pfam" id="PF14258"/>
    </source>
</evidence>
<dbReference type="Proteomes" id="UP001259659">
    <property type="component" value="Unassembled WGS sequence"/>
</dbReference>
<comment type="caution">
    <text evidence="3">The sequence shown here is derived from an EMBL/GenBank/DDBJ whole genome shotgun (WGS) entry which is preliminary data.</text>
</comment>
<keyword evidence="1" id="KW-0472">Membrane</keyword>
<keyword evidence="1" id="KW-0812">Transmembrane</keyword>
<name>A0ABU2FGS2_9EURY</name>
<feature type="transmembrane region" description="Helical" evidence="1">
    <location>
        <begin position="268"/>
        <end position="290"/>
    </location>
</feature>
<gene>
    <name evidence="3" type="ORF">NDI56_18815</name>
</gene>
<reference evidence="3 4" key="1">
    <citation type="submission" date="2022-06" db="EMBL/GenBank/DDBJ databases">
        <title>Haloarcula sp. a new haloarchaeum isolate from saline soil.</title>
        <authorList>
            <person name="Strakova D."/>
            <person name="Galisteo C."/>
            <person name="Sanchez-Porro C."/>
            <person name="Ventosa A."/>
        </authorList>
    </citation>
    <scope>NUCLEOTIDE SEQUENCE [LARGE SCALE GENOMIC DNA]</scope>
    <source>
        <strain evidence="3 4">S1CR25-12</strain>
    </source>
</reference>
<organism evidence="3 4">
    <name type="scientific">Haloarcula saliterrae</name>
    <dbReference type="NCBI Taxonomy" id="2950534"/>
    <lineage>
        <taxon>Archaea</taxon>
        <taxon>Methanobacteriati</taxon>
        <taxon>Methanobacteriota</taxon>
        <taxon>Stenosarchaea group</taxon>
        <taxon>Halobacteria</taxon>
        <taxon>Halobacteriales</taxon>
        <taxon>Haloarculaceae</taxon>
        <taxon>Haloarcula</taxon>
    </lineage>
</organism>
<dbReference type="Pfam" id="PF14258">
    <property type="entry name" value="DUF4350"/>
    <property type="match status" value="1"/>
</dbReference>
<evidence type="ECO:0000256" key="1">
    <source>
        <dbReference type="SAM" id="Phobius"/>
    </source>
</evidence>
<dbReference type="SUPFAM" id="SSF52317">
    <property type="entry name" value="Class I glutamine amidotransferase-like"/>
    <property type="match status" value="1"/>
</dbReference>
<dbReference type="InterPro" id="IPR025646">
    <property type="entry name" value="DUF4350"/>
</dbReference>
<dbReference type="InterPro" id="IPR029062">
    <property type="entry name" value="Class_I_gatase-like"/>
</dbReference>
<proteinExistence type="predicted"/>
<dbReference type="RefSeq" id="WP_310921311.1">
    <property type="nucleotide sequence ID" value="NZ_JAMQON010000006.1"/>
</dbReference>
<sequence>MFRDRSVPRLLLLALVVTLAVTVVVVAGTSASPFSAYNTDWNGTSEMRSSLQSMGTQTTVARGPATYDDVGGEGTVAFVLSPSDPERGERTALREHVRDGGTLVVADDYGSGGNDVLAAVGAEARISGVPLRDERRAGPSPAFPRATAATDHPYTRNVSGLMLNHGSVVTPGDATTLYHSSEFGYLDRNRNRELDANESLQCYPVVTVEQVGNGTVLTVSDPSVFLNSMLDRSDNGGFLRAVGGSHERAVVGVSRARATPPLIRLQVFFQQSGVGVIVAGTVSTLLLFTLSTRPDLRSKLVRRGENPAAVPRLTREDIAETISERHPDWDAETVQQVTNNLISYRRQTETND</sequence>
<evidence type="ECO:0000313" key="4">
    <source>
        <dbReference type="Proteomes" id="UP001259659"/>
    </source>
</evidence>